<evidence type="ECO:0000256" key="1">
    <source>
        <dbReference type="ARBA" id="ARBA00004141"/>
    </source>
</evidence>
<feature type="transmembrane region" description="Helical" evidence="6">
    <location>
        <begin position="344"/>
        <end position="366"/>
    </location>
</feature>
<accession>A0A6J8AQQ1</accession>
<dbReference type="GO" id="GO:0022857">
    <property type="term" value="F:transmembrane transporter activity"/>
    <property type="evidence" value="ECO:0007669"/>
    <property type="project" value="InterPro"/>
</dbReference>
<feature type="transmembrane region" description="Helical" evidence="6">
    <location>
        <begin position="111"/>
        <end position="134"/>
    </location>
</feature>
<evidence type="ECO:0000313" key="9">
    <source>
        <dbReference type="Proteomes" id="UP000507470"/>
    </source>
</evidence>
<evidence type="ECO:0000256" key="4">
    <source>
        <dbReference type="ARBA" id="ARBA00023136"/>
    </source>
</evidence>
<feature type="compositionally biased region" description="Acidic residues" evidence="5">
    <location>
        <begin position="260"/>
        <end position="269"/>
    </location>
</feature>
<dbReference type="EMBL" id="CACVKT020001843">
    <property type="protein sequence ID" value="CAC5372294.1"/>
    <property type="molecule type" value="Genomic_DNA"/>
</dbReference>
<dbReference type="Pfam" id="PF07690">
    <property type="entry name" value="MFS_1"/>
    <property type="match status" value="1"/>
</dbReference>
<feature type="transmembrane region" description="Helical" evidence="6">
    <location>
        <begin position="473"/>
        <end position="493"/>
    </location>
</feature>
<dbReference type="GO" id="GO:0005789">
    <property type="term" value="C:endoplasmic reticulum membrane"/>
    <property type="evidence" value="ECO:0007669"/>
    <property type="project" value="TreeGrafter"/>
</dbReference>
<proteinExistence type="predicted"/>
<organism evidence="8 9">
    <name type="scientific">Mytilus coruscus</name>
    <name type="common">Sea mussel</name>
    <dbReference type="NCBI Taxonomy" id="42192"/>
    <lineage>
        <taxon>Eukaryota</taxon>
        <taxon>Metazoa</taxon>
        <taxon>Spiralia</taxon>
        <taxon>Lophotrochozoa</taxon>
        <taxon>Mollusca</taxon>
        <taxon>Bivalvia</taxon>
        <taxon>Autobranchia</taxon>
        <taxon>Pteriomorphia</taxon>
        <taxon>Mytilida</taxon>
        <taxon>Mytiloidea</taxon>
        <taxon>Mytilidae</taxon>
        <taxon>Mytilinae</taxon>
        <taxon>Mytilus</taxon>
    </lineage>
</organism>
<feature type="transmembrane region" description="Helical" evidence="6">
    <location>
        <begin position="140"/>
        <end position="163"/>
    </location>
</feature>
<dbReference type="PANTHER" id="PTHR43184:SF12">
    <property type="entry name" value="SUGAR PHOSPHATE EXCHANGER 3"/>
    <property type="match status" value="1"/>
</dbReference>
<feature type="region of interest" description="Disordered" evidence="5">
    <location>
        <begin position="259"/>
        <end position="282"/>
    </location>
</feature>
<feature type="domain" description="Major facilitator superfamily (MFS) profile" evidence="7">
    <location>
        <begin position="24"/>
        <end position="496"/>
    </location>
</feature>
<dbReference type="Proteomes" id="UP000507470">
    <property type="component" value="Unassembled WGS sequence"/>
</dbReference>
<feature type="transmembrane region" description="Helical" evidence="6">
    <location>
        <begin position="175"/>
        <end position="199"/>
    </location>
</feature>
<evidence type="ECO:0000256" key="2">
    <source>
        <dbReference type="ARBA" id="ARBA00022692"/>
    </source>
</evidence>
<feature type="transmembrane region" description="Helical" evidence="6">
    <location>
        <begin position="398"/>
        <end position="418"/>
    </location>
</feature>
<dbReference type="InterPro" id="IPR036259">
    <property type="entry name" value="MFS_trans_sf"/>
</dbReference>
<dbReference type="PANTHER" id="PTHR43184">
    <property type="entry name" value="MAJOR FACILITATOR SUPERFAMILY TRANSPORTER 16, ISOFORM B"/>
    <property type="match status" value="1"/>
</dbReference>
<evidence type="ECO:0000256" key="5">
    <source>
        <dbReference type="SAM" id="MobiDB-lite"/>
    </source>
</evidence>
<keyword evidence="9" id="KW-1185">Reference proteome</keyword>
<keyword evidence="3 6" id="KW-1133">Transmembrane helix</keyword>
<dbReference type="Gene3D" id="1.20.1250.20">
    <property type="entry name" value="MFS general substrate transporter like domains"/>
    <property type="match status" value="2"/>
</dbReference>
<reference evidence="8 9" key="1">
    <citation type="submission" date="2020-06" db="EMBL/GenBank/DDBJ databases">
        <authorList>
            <person name="Li R."/>
            <person name="Bekaert M."/>
        </authorList>
    </citation>
    <scope>NUCLEOTIDE SEQUENCE [LARGE SCALE GENOMIC DNA]</scope>
    <source>
        <strain evidence="9">wild</strain>
    </source>
</reference>
<dbReference type="OrthoDB" id="3639251at2759"/>
<dbReference type="InterPro" id="IPR011701">
    <property type="entry name" value="MFS"/>
</dbReference>
<evidence type="ECO:0000259" key="7">
    <source>
        <dbReference type="PROSITE" id="PS50850"/>
    </source>
</evidence>
<evidence type="ECO:0000313" key="8">
    <source>
        <dbReference type="EMBL" id="CAC5372294.1"/>
    </source>
</evidence>
<comment type="subcellular location">
    <subcellularLocation>
        <location evidence="1">Membrane</location>
        <topology evidence="1">Multi-pass membrane protein</topology>
    </subcellularLocation>
</comment>
<keyword evidence="2 6" id="KW-0812">Transmembrane</keyword>
<feature type="transmembrane region" description="Helical" evidence="6">
    <location>
        <begin position="205"/>
        <end position="226"/>
    </location>
</feature>
<name>A0A6J8AQQ1_MYTCO</name>
<keyword evidence="4 6" id="KW-0472">Membrane</keyword>
<feature type="transmembrane region" description="Helical" evidence="6">
    <location>
        <begin position="373"/>
        <end position="392"/>
    </location>
</feature>
<dbReference type="AlphaFoldDB" id="A0A6J8AQQ1"/>
<evidence type="ECO:0000256" key="6">
    <source>
        <dbReference type="SAM" id="Phobius"/>
    </source>
</evidence>
<gene>
    <name evidence="8" type="ORF">MCOR_10430</name>
</gene>
<evidence type="ECO:0000256" key="3">
    <source>
        <dbReference type="ARBA" id="ARBA00022989"/>
    </source>
</evidence>
<dbReference type="InterPro" id="IPR020846">
    <property type="entry name" value="MFS_dom"/>
</dbReference>
<sequence length="526" mass="57353">MAYWNKPGGNILNEVGEGELTPGIIEKFIVHNLIVGDENNIHLLAKIRWMIPDANRLRHYCGEPVETIDNDMKQKAYDRKNHPAEVLNRTTTVPVEPLTDVEDEDRLNMRLVLSFGMVSSGLSVFIFGTLFEWIGYYNKYVYVVVWILNGLLQSTGWPTVVAVMGNWFGRSSRGLVLGLWSACASVGNIIGALLASAVLDYGYDYAFLLSSTVLMAGGIAIFFGLVSTPKELGLPVPDEMITNQEVTIDDNSVINSENVESLESDSDDSESGRLLSSSSGRDKDVVTRPKAIGFIQALLLPGVILYALSYACLKFVNYSFFFWLPFYLHGAFGWKETVADDISVWYDVGGIIGGTIAGGTIAGFISDRFRKRSIIVIPMLVLAIPALFIFSHSPNNKTINAVLMTVAGFFVGGVANLISAAVSADLGRQGPVQGNAEALATVTGIVDGTGSTGAAIGQVLVPVIQEKFGWKSVFVVFMIMIALTIACIFPMFIKECKGAIANYTFSWYSGLSKKRTVIVEDEFDET</sequence>
<dbReference type="PROSITE" id="PS50850">
    <property type="entry name" value="MFS"/>
    <property type="match status" value="1"/>
</dbReference>
<protein>
    <submittedName>
        <fullName evidence="8">SLC37A3</fullName>
    </submittedName>
</protein>
<dbReference type="SUPFAM" id="SSF103473">
    <property type="entry name" value="MFS general substrate transporter"/>
    <property type="match status" value="1"/>
</dbReference>
<feature type="transmembrane region" description="Helical" evidence="6">
    <location>
        <begin position="298"/>
        <end position="324"/>
    </location>
</feature>